<dbReference type="Proteomes" id="UP000823896">
    <property type="component" value="Unassembled WGS sequence"/>
</dbReference>
<organism evidence="1 2">
    <name type="scientific">Candidatus Merdibacter merdavium</name>
    <dbReference type="NCBI Taxonomy" id="2838692"/>
    <lineage>
        <taxon>Bacteria</taxon>
        <taxon>Bacillati</taxon>
        <taxon>Bacillota</taxon>
        <taxon>Erysipelotrichia</taxon>
        <taxon>Erysipelotrichales</taxon>
        <taxon>Erysipelotrichaceae</taxon>
        <taxon>Merdibacter</taxon>
    </lineage>
</organism>
<proteinExistence type="predicted"/>
<evidence type="ECO:0000313" key="1">
    <source>
        <dbReference type="EMBL" id="HJC36930.1"/>
    </source>
</evidence>
<comment type="caution">
    <text evidence="1">The sequence shown here is derived from an EMBL/GenBank/DDBJ whole genome shotgun (WGS) entry which is preliminary data.</text>
</comment>
<name>A0A9D2SWZ2_9FIRM</name>
<evidence type="ECO:0000313" key="2">
    <source>
        <dbReference type="Proteomes" id="UP000823896"/>
    </source>
</evidence>
<reference evidence="1" key="1">
    <citation type="journal article" date="2021" name="PeerJ">
        <title>Extensive microbial diversity within the chicken gut microbiome revealed by metagenomics and culture.</title>
        <authorList>
            <person name="Gilroy R."/>
            <person name="Ravi A."/>
            <person name="Getino M."/>
            <person name="Pursley I."/>
            <person name="Horton D.L."/>
            <person name="Alikhan N.F."/>
            <person name="Baker D."/>
            <person name="Gharbi K."/>
            <person name="Hall N."/>
            <person name="Watson M."/>
            <person name="Adriaenssens E.M."/>
            <person name="Foster-Nyarko E."/>
            <person name="Jarju S."/>
            <person name="Secka A."/>
            <person name="Antonio M."/>
            <person name="Oren A."/>
            <person name="Chaudhuri R.R."/>
            <person name="La Ragione R."/>
            <person name="Hildebrand F."/>
            <person name="Pallen M.J."/>
        </authorList>
    </citation>
    <scope>NUCLEOTIDE SEQUENCE</scope>
    <source>
        <strain evidence="1">CHK187-11901</strain>
    </source>
</reference>
<gene>
    <name evidence="1" type="ORF">H9702_07340</name>
</gene>
<dbReference type="EMBL" id="DWWM01000048">
    <property type="protein sequence ID" value="HJC36930.1"/>
    <property type="molecule type" value="Genomic_DNA"/>
</dbReference>
<protein>
    <submittedName>
        <fullName evidence="1">Uncharacterized protein</fullName>
    </submittedName>
</protein>
<sequence length="144" mass="16889">MNQKDYHCGVIDAFNEMVANGVKQLALSHPFDSSEERKEMLPFVEAICAKYHTSYYLEDRPLISDLFPAAVNKNKYMILFYRDEQVIRHYLNLKQVKAESLRRKEYFTVRAAIAYQLGALLSYPQQRIAELIAANTDKEQYEER</sequence>
<dbReference type="AlphaFoldDB" id="A0A9D2SWZ2"/>
<reference evidence="1" key="2">
    <citation type="submission" date="2021-04" db="EMBL/GenBank/DDBJ databases">
        <authorList>
            <person name="Gilroy R."/>
        </authorList>
    </citation>
    <scope>NUCLEOTIDE SEQUENCE</scope>
    <source>
        <strain evidence="1">CHK187-11901</strain>
    </source>
</reference>
<accession>A0A9D2SWZ2</accession>